<protein>
    <submittedName>
        <fullName evidence="1">ERAD-associated E3 ubiquitin-protein ligase component HRD3A</fullName>
    </submittedName>
</protein>
<proteinExistence type="predicted"/>
<keyword evidence="2" id="KW-1185">Reference proteome</keyword>
<gene>
    <name evidence="1" type="ORF">LOK49_LG14G00069</name>
</gene>
<accession>A0ACC0FCJ6</accession>
<sequence length="128" mass="14285">MPSSDSTPESSTKQSSTSTRYREIYHTPMRLSTDKFFFLSLFIFSLLFLSATARPFVLVLSQDDLTDAAPSAADDDGASSSTSDWDEFGDSDTKREEELDPGRGDRSSSLTPNWLIRRPTMRRCTTPA</sequence>
<comment type="caution">
    <text evidence="1">The sequence shown here is derived from an EMBL/GenBank/DDBJ whole genome shotgun (WGS) entry which is preliminary data.</text>
</comment>
<reference evidence="1 2" key="1">
    <citation type="journal article" date="2022" name="Plant J.">
        <title>Chromosome-level genome of Camellia lanceoleosa provides a valuable resource for understanding genome evolution and self-incompatibility.</title>
        <authorList>
            <person name="Gong W."/>
            <person name="Xiao S."/>
            <person name="Wang L."/>
            <person name="Liao Z."/>
            <person name="Chang Y."/>
            <person name="Mo W."/>
            <person name="Hu G."/>
            <person name="Li W."/>
            <person name="Zhao G."/>
            <person name="Zhu H."/>
            <person name="Hu X."/>
            <person name="Ji K."/>
            <person name="Xiang X."/>
            <person name="Song Q."/>
            <person name="Yuan D."/>
            <person name="Jin S."/>
            <person name="Zhang L."/>
        </authorList>
    </citation>
    <scope>NUCLEOTIDE SEQUENCE [LARGE SCALE GENOMIC DNA]</scope>
    <source>
        <strain evidence="1">SQ_2022a</strain>
    </source>
</reference>
<name>A0ACC0FCJ6_9ERIC</name>
<evidence type="ECO:0000313" key="1">
    <source>
        <dbReference type="EMBL" id="KAI7986340.1"/>
    </source>
</evidence>
<dbReference type="EMBL" id="CM045772">
    <property type="protein sequence ID" value="KAI7986340.1"/>
    <property type="molecule type" value="Genomic_DNA"/>
</dbReference>
<evidence type="ECO:0000313" key="2">
    <source>
        <dbReference type="Proteomes" id="UP001060215"/>
    </source>
</evidence>
<organism evidence="1 2">
    <name type="scientific">Camellia lanceoleosa</name>
    <dbReference type="NCBI Taxonomy" id="1840588"/>
    <lineage>
        <taxon>Eukaryota</taxon>
        <taxon>Viridiplantae</taxon>
        <taxon>Streptophyta</taxon>
        <taxon>Embryophyta</taxon>
        <taxon>Tracheophyta</taxon>
        <taxon>Spermatophyta</taxon>
        <taxon>Magnoliopsida</taxon>
        <taxon>eudicotyledons</taxon>
        <taxon>Gunneridae</taxon>
        <taxon>Pentapetalae</taxon>
        <taxon>asterids</taxon>
        <taxon>Ericales</taxon>
        <taxon>Theaceae</taxon>
        <taxon>Camellia</taxon>
    </lineage>
</organism>
<dbReference type="Proteomes" id="UP001060215">
    <property type="component" value="Chromosome 15"/>
</dbReference>